<evidence type="ECO:0000259" key="1">
    <source>
        <dbReference type="Pfam" id="PF12680"/>
    </source>
</evidence>
<protein>
    <recommendedName>
        <fullName evidence="1">SnoaL-like domain-containing protein</fullName>
    </recommendedName>
</protein>
<dbReference type="InterPro" id="IPR032710">
    <property type="entry name" value="NTF2-like_dom_sf"/>
</dbReference>
<dbReference type="InterPro" id="IPR037401">
    <property type="entry name" value="SnoaL-like"/>
</dbReference>
<reference evidence="2" key="1">
    <citation type="submission" date="2024-07" db="EMBL/GenBank/DDBJ databases">
        <title>Complete genome sequences of cellulolytic bacteria, Kitasatospora sp. CMC57 and Streptomyces sp. CMC78, isolated from Japanese agricultural soil.</title>
        <authorList>
            <person name="Hashimoto T."/>
            <person name="Ito M."/>
            <person name="Iwamoto M."/>
            <person name="Fukahori D."/>
            <person name="Shoda T."/>
            <person name="Sakoda M."/>
            <person name="Morohoshi T."/>
            <person name="Mitsuboshi M."/>
            <person name="Nishizawa T."/>
        </authorList>
    </citation>
    <scope>NUCLEOTIDE SEQUENCE</scope>
    <source>
        <strain evidence="2">CMC78</strain>
    </source>
</reference>
<dbReference type="SUPFAM" id="SSF54427">
    <property type="entry name" value="NTF2-like"/>
    <property type="match status" value="1"/>
</dbReference>
<dbReference type="PANTHER" id="PTHR38436">
    <property type="entry name" value="POLYKETIDE CYCLASE SNOAL-LIKE DOMAIN"/>
    <property type="match status" value="1"/>
</dbReference>
<organism evidence="2">
    <name type="scientific">Streptomyces sp. CMC78</name>
    <dbReference type="NCBI Taxonomy" id="3231512"/>
    <lineage>
        <taxon>Bacteria</taxon>
        <taxon>Bacillati</taxon>
        <taxon>Actinomycetota</taxon>
        <taxon>Actinomycetes</taxon>
        <taxon>Kitasatosporales</taxon>
        <taxon>Streptomycetaceae</taxon>
        <taxon>Streptomyces</taxon>
    </lineage>
</organism>
<dbReference type="InterPro" id="IPR009959">
    <property type="entry name" value="Cyclase_SnoaL-like"/>
</dbReference>
<proteinExistence type="predicted"/>
<sequence>MHANEQLVRVCLAAISEADAEGWLASYTDDAVSRDVPLDSVWSGRAELEAGVRSWLAAIPETRMAVRSVFADDRSGVCEWTMSGTLEGVLDGLPEQLAALAKGKHFTMPGATVYRFSADGRIQEESLYWDLAGVLGQFGLLPRL</sequence>
<name>A0AB33KPC6_9ACTN</name>
<feature type="domain" description="SnoaL-like" evidence="1">
    <location>
        <begin position="12"/>
        <end position="124"/>
    </location>
</feature>
<dbReference type="Gene3D" id="3.10.450.50">
    <property type="match status" value="1"/>
</dbReference>
<dbReference type="GO" id="GO:0030638">
    <property type="term" value="P:polyketide metabolic process"/>
    <property type="evidence" value="ECO:0007669"/>
    <property type="project" value="InterPro"/>
</dbReference>
<dbReference type="KEGG" id="stcm:SCMC78_68050"/>
<dbReference type="Pfam" id="PF12680">
    <property type="entry name" value="SnoaL_2"/>
    <property type="match status" value="1"/>
</dbReference>
<dbReference type="EMBL" id="AP035884">
    <property type="protein sequence ID" value="BFP56998.1"/>
    <property type="molecule type" value="Genomic_DNA"/>
</dbReference>
<evidence type="ECO:0000313" key="2">
    <source>
        <dbReference type="EMBL" id="BFP56998.1"/>
    </source>
</evidence>
<dbReference type="RefSeq" id="WP_030081555.1">
    <property type="nucleotide sequence ID" value="NZ_AP035884.1"/>
</dbReference>
<dbReference type="AlphaFoldDB" id="A0AB33KPC6"/>
<dbReference type="PANTHER" id="PTHR38436:SF1">
    <property type="entry name" value="ESTER CYCLASE"/>
    <property type="match status" value="1"/>
</dbReference>
<gene>
    <name evidence="2" type="ORF">SCMC78_68050</name>
</gene>
<accession>A0AB33KPC6</accession>